<name>A0A1F4XU70_9BACT</name>
<dbReference type="GO" id="GO:0070006">
    <property type="term" value="F:metalloaminopeptidase activity"/>
    <property type="evidence" value="ECO:0007669"/>
    <property type="project" value="InterPro"/>
</dbReference>
<keyword evidence="6 7" id="KW-0378">Hydrolase</keyword>
<evidence type="ECO:0000256" key="7">
    <source>
        <dbReference type="HAMAP-Rule" id="MF_00181"/>
    </source>
</evidence>
<accession>A0A1F4XU70</accession>
<proteinExistence type="inferred from homology"/>
<evidence type="ECO:0000256" key="6">
    <source>
        <dbReference type="ARBA" id="ARBA00022801"/>
    </source>
</evidence>
<feature type="binding site" evidence="7">
    <location>
        <position position="250"/>
    </location>
    <ligand>
        <name>Mn(2+)</name>
        <dbReference type="ChEBI" id="CHEBI:29035"/>
        <label>2</label>
    </ligand>
</feature>
<keyword evidence="7" id="KW-0479">Metal-binding</keyword>
<feature type="active site" evidence="7">
    <location>
        <position position="313"/>
    </location>
</feature>
<feature type="binding site" evidence="7">
    <location>
        <position position="311"/>
    </location>
    <ligand>
        <name>Mn(2+)</name>
        <dbReference type="ChEBI" id="CHEBI:29035"/>
        <label>2</label>
    </ligand>
</feature>
<feature type="binding site" evidence="7">
    <location>
        <position position="227"/>
    </location>
    <ligand>
        <name>Mn(2+)</name>
        <dbReference type="ChEBI" id="CHEBI:29035"/>
        <label>2</label>
    </ligand>
</feature>
<evidence type="ECO:0000256" key="3">
    <source>
        <dbReference type="ARBA" id="ARBA00009528"/>
    </source>
</evidence>
<comment type="catalytic activity">
    <reaction evidence="1 7">
        <text>Release of an N-terminal amino acid, Xaa-|-Yaa-, in which Xaa is preferably Leu, but may be other amino acids including Pro although not Arg or Lys, and Yaa may be Pro. Amino acid amides and methyl esters are also readily hydrolyzed, but rates on arylamides are exceedingly low.</text>
        <dbReference type="EC" id="3.4.11.1"/>
    </reaction>
</comment>
<keyword evidence="7" id="KW-0963">Cytoplasm</keyword>
<dbReference type="EC" id="3.4.11.10" evidence="7"/>
<comment type="function">
    <text evidence="7">Presumably involved in the processing and regular turnover of intracellular proteins. Catalyzes the removal of unsubstituted N-terminal amino acids from various peptides.</text>
</comment>
<dbReference type="AlphaFoldDB" id="A0A1F4XU70"/>
<organism evidence="9 10">
    <name type="scientific">Candidatus Adlerbacteria bacterium RIFCSPHIGHO2_12_FULL_53_18</name>
    <dbReference type="NCBI Taxonomy" id="1797242"/>
    <lineage>
        <taxon>Bacteria</taxon>
        <taxon>Candidatus Adleribacteriota</taxon>
    </lineage>
</organism>
<feature type="binding site" evidence="7">
    <location>
        <position position="232"/>
    </location>
    <ligand>
        <name>Mn(2+)</name>
        <dbReference type="ChEBI" id="CHEBI:29035"/>
        <label>1</label>
    </ligand>
</feature>
<dbReference type="GO" id="GO:0005737">
    <property type="term" value="C:cytoplasm"/>
    <property type="evidence" value="ECO:0007669"/>
    <property type="project" value="UniProtKB-SubCell"/>
</dbReference>
<comment type="similarity">
    <text evidence="3 7">Belongs to the peptidase M17 family.</text>
</comment>
<feature type="binding site" evidence="7">
    <location>
        <position position="309"/>
    </location>
    <ligand>
        <name>Mn(2+)</name>
        <dbReference type="ChEBI" id="CHEBI:29035"/>
        <label>1</label>
    </ligand>
</feature>
<dbReference type="GO" id="GO:0030145">
    <property type="term" value="F:manganese ion binding"/>
    <property type="evidence" value="ECO:0007669"/>
    <property type="project" value="UniProtKB-UniRule"/>
</dbReference>
<dbReference type="InterPro" id="IPR043472">
    <property type="entry name" value="Macro_dom-like"/>
</dbReference>
<dbReference type="InterPro" id="IPR000819">
    <property type="entry name" value="Peptidase_M17_C"/>
</dbReference>
<feature type="binding site" evidence="7">
    <location>
        <position position="311"/>
    </location>
    <ligand>
        <name>Mn(2+)</name>
        <dbReference type="ChEBI" id="CHEBI:29035"/>
        <label>1</label>
    </ligand>
</feature>
<comment type="cofactor">
    <cofactor evidence="7">
        <name>Mn(2+)</name>
        <dbReference type="ChEBI" id="CHEBI:29035"/>
    </cofactor>
    <text evidence="7">Binds 2 manganese ions per subunit.</text>
</comment>
<keyword evidence="7" id="KW-0464">Manganese</keyword>
<evidence type="ECO:0000256" key="2">
    <source>
        <dbReference type="ARBA" id="ARBA00000967"/>
    </source>
</evidence>
<dbReference type="Pfam" id="PF00883">
    <property type="entry name" value="Peptidase_M17"/>
    <property type="match status" value="1"/>
</dbReference>
<dbReference type="InterPro" id="IPR023042">
    <property type="entry name" value="Peptidase_M17_leu_NH2_pept"/>
</dbReference>
<dbReference type="InterPro" id="IPR011356">
    <property type="entry name" value="Leucine_aapep/pepB"/>
</dbReference>
<keyword evidence="4 7" id="KW-0031">Aminopeptidase</keyword>
<evidence type="ECO:0000313" key="9">
    <source>
        <dbReference type="EMBL" id="OGC85261.1"/>
    </source>
</evidence>
<evidence type="ECO:0000256" key="4">
    <source>
        <dbReference type="ARBA" id="ARBA00022438"/>
    </source>
</evidence>
<evidence type="ECO:0000259" key="8">
    <source>
        <dbReference type="Pfam" id="PF00883"/>
    </source>
</evidence>
<protein>
    <recommendedName>
        <fullName evidence="7">Probable cytosol aminopeptidase</fullName>
        <ecNumber evidence="7">3.4.11.1</ecNumber>
    </recommendedName>
    <alternativeName>
        <fullName evidence="7">Leucine aminopeptidase</fullName>
        <shortName evidence="7">LAP</shortName>
        <ecNumber evidence="7">3.4.11.10</ecNumber>
    </alternativeName>
    <alternativeName>
        <fullName evidence="7">Leucyl aminopeptidase</fullName>
    </alternativeName>
</protein>
<dbReference type="SUPFAM" id="SSF53187">
    <property type="entry name" value="Zn-dependent exopeptidases"/>
    <property type="match status" value="1"/>
</dbReference>
<dbReference type="GO" id="GO:0006508">
    <property type="term" value="P:proteolysis"/>
    <property type="evidence" value="ECO:0007669"/>
    <property type="project" value="UniProtKB-KW"/>
</dbReference>
<dbReference type="PRINTS" id="PR00481">
    <property type="entry name" value="LAMNOPPTDASE"/>
</dbReference>
<feature type="binding site" evidence="7">
    <location>
        <position position="232"/>
    </location>
    <ligand>
        <name>Mn(2+)</name>
        <dbReference type="ChEBI" id="CHEBI:29035"/>
        <label>2</label>
    </ligand>
</feature>
<keyword evidence="5 7" id="KW-0645">Protease</keyword>
<dbReference type="PANTHER" id="PTHR11963:SF23">
    <property type="entry name" value="CYTOSOL AMINOPEPTIDASE"/>
    <property type="match status" value="1"/>
</dbReference>
<comment type="caution">
    <text evidence="9">The sequence shown here is derived from an EMBL/GenBank/DDBJ whole genome shotgun (WGS) entry which is preliminary data.</text>
</comment>
<gene>
    <name evidence="7" type="primary">pepA</name>
    <name evidence="9" type="ORF">A3F55_00645</name>
</gene>
<dbReference type="PANTHER" id="PTHR11963">
    <property type="entry name" value="LEUCINE AMINOPEPTIDASE-RELATED"/>
    <property type="match status" value="1"/>
</dbReference>
<feature type="domain" description="Cytosol aminopeptidase" evidence="8">
    <location>
        <begin position="146"/>
        <end position="455"/>
    </location>
</feature>
<dbReference type="HAMAP" id="MF_00181">
    <property type="entry name" value="Cytosol_peptidase_M17"/>
    <property type="match status" value="1"/>
</dbReference>
<comment type="subcellular location">
    <subcellularLocation>
        <location evidence="7">Cytoplasm</location>
    </subcellularLocation>
</comment>
<dbReference type="CDD" id="cd00433">
    <property type="entry name" value="Peptidase_M17"/>
    <property type="match status" value="1"/>
</dbReference>
<reference evidence="9 10" key="1">
    <citation type="journal article" date="2016" name="Nat. Commun.">
        <title>Thousands of microbial genomes shed light on interconnected biogeochemical processes in an aquifer system.</title>
        <authorList>
            <person name="Anantharaman K."/>
            <person name="Brown C.T."/>
            <person name="Hug L.A."/>
            <person name="Sharon I."/>
            <person name="Castelle C.J."/>
            <person name="Probst A.J."/>
            <person name="Thomas B.C."/>
            <person name="Singh A."/>
            <person name="Wilkins M.J."/>
            <person name="Karaoz U."/>
            <person name="Brodie E.L."/>
            <person name="Williams K.H."/>
            <person name="Hubbard S.S."/>
            <person name="Banfield J.F."/>
        </authorList>
    </citation>
    <scope>NUCLEOTIDE SEQUENCE [LARGE SCALE GENOMIC DNA]</scope>
</reference>
<evidence type="ECO:0000256" key="1">
    <source>
        <dbReference type="ARBA" id="ARBA00000135"/>
    </source>
</evidence>
<comment type="catalytic activity">
    <reaction evidence="2 7">
        <text>Release of an N-terminal amino acid, preferentially leucine, but not glutamic or aspartic acids.</text>
        <dbReference type="EC" id="3.4.11.10"/>
    </reaction>
</comment>
<feature type="active site" evidence="7">
    <location>
        <position position="239"/>
    </location>
</feature>
<dbReference type="Proteomes" id="UP000178091">
    <property type="component" value="Unassembled WGS sequence"/>
</dbReference>
<dbReference type="EMBL" id="MEWW01000001">
    <property type="protein sequence ID" value="OGC85261.1"/>
    <property type="molecule type" value="Genomic_DNA"/>
</dbReference>
<dbReference type="Gene3D" id="3.40.220.10">
    <property type="entry name" value="Leucine Aminopeptidase, subunit E, domain 1"/>
    <property type="match status" value="1"/>
</dbReference>
<sequence>MKILSVQAAPQGSTPIRFISGSISKFVETNGSAVLHIGYGQKKSLNQRKVTIFLRKIVALAKQNKLTSIAIEWKDLRALTDKKISDKKLGEVAAVAWEMANFDFNVYKREPEGGFDSVEEIFVINAPKLARDGIARGELVAIEVNSCRSLANTPGGDMTPKILADCAKTTAQGTKVSVQVIGRKEMEKLGMGAVLGVAKGSELEPQFIVMEYRGAAKTKKPVVLVGKGVTFDTGGLQVKPGDSMYEMHMDMSGGAAVMHAIVLASKLKLKVNVVALIPAVENSLSGAAVRPGDILTSLSGKTIEILHTDAEGRVILADAITYAKRYDPKIVVDVATLTGASLVALGTEASAYMTNTERLVPTLQRLGEESGDYVWPFPMWEEYEPLVKGNFADVANIPASGNSRHAGVIGGGMFLREFAKNLNCPWVHIDMAPRMTANKDEFLAKGAVGAPVRLLLGIIEEYGR</sequence>
<dbReference type="Gene3D" id="3.40.630.10">
    <property type="entry name" value="Zn peptidases"/>
    <property type="match status" value="1"/>
</dbReference>
<evidence type="ECO:0000256" key="5">
    <source>
        <dbReference type="ARBA" id="ARBA00022670"/>
    </source>
</evidence>
<evidence type="ECO:0000313" key="10">
    <source>
        <dbReference type="Proteomes" id="UP000178091"/>
    </source>
</evidence>
<dbReference type="EC" id="3.4.11.1" evidence="7"/>